<feature type="compositionally biased region" description="Acidic residues" evidence="1">
    <location>
        <begin position="127"/>
        <end position="145"/>
    </location>
</feature>
<dbReference type="GeneID" id="83203081"/>
<dbReference type="EMBL" id="JAPQKS010000005">
    <property type="protein sequence ID" value="KAJ5225257.1"/>
    <property type="molecule type" value="Genomic_DNA"/>
</dbReference>
<reference evidence="2" key="1">
    <citation type="submission" date="2022-11" db="EMBL/GenBank/DDBJ databases">
        <authorList>
            <person name="Petersen C."/>
        </authorList>
    </citation>
    <scope>NUCLEOTIDE SEQUENCE</scope>
    <source>
        <strain evidence="2">IBT 19713</strain>
    </source>
</reference>
<dbReference type="Proteomes" id="UP001150941">
    <property type="component" value="Unassembled WGS sequence"/>
</dbReference>
<evidence type="ECO:0000313" key="2">
    <source>
        <dbReference type="EMBL" id="KAJ5225257.1"/>
    </source>
</evidence>
<accession>A0A9W9TJL8</accession>
<dbReference type="OrthoDB" id="4356069at2759"/>
<dbReference type="AlphaFoldDB" id="A0A9W9TJL8"/>
<dbReference type="RefSeq" id="XP_058328668.1">
    <property type="nucleotide sequence ID" value="XM_058475778.1"/>
</dbReference>
<evidence type="ECO:0000256" key="1">
    <source>
        <dbReference type="SAM" id="MobiDB-lite"/>
    </source>
</evidence>
<feature type="compositionally biased region" description="Low complexity" evidence="1">
    <location>
        <begin position="180"/>
        <end position="219"/>
    </location>
</feature>
<organism evidence="2 3">
    <name type="scientific">Penicillium chermesinum</name>
    <dbReference type="NCBI Taxonomy" id="63820"/>
    <lineage>
        <taxon>Eukaryota</taxon>
        <taxon>Fungi</taxon>
        <taxon>Dikarya</taxon>
        <taxon>Ascomycota</taxon>
        <taxon>Pezizomycotina</taxon>
        <taxon>Eurotiomycetes</taxon>
        <taxon>Eurotiomycetidae</taxon>
        <taxon>Eurotiales</taxon>
        <taxon>Aspergillaceae</taxon>
        <taxon>Penicillium</taxon>
    </lineage>
</organism>
<evidence type="ECO:0000313" key="3">
    <source>
        <dbReference type="Proteomes" id="UP001150941"/>
    </source>
</evidence>
<gene>
    <name evidence="2" type="ORF">N7468_006482</name>
</gene>
<protein>
    <submittedName>
        <fullName evidence="2">Uncharacterized protein</fullName>
    </submittedName>
</protein>
<name>A0A9W9TJL8_9EURO</name>
<feature type="compositionally biased region" description="Polar residues" evidence="1">
    <location>
        <begin position="102"/>
        <end position="116"/>
    </location>
</feature>
<keyword evidence="3" id="KW-1185">Reference proteome</keyword>
<feature type="compositionally biased region" description="Basic and acidic residues" evidence="1">
    <location>
        <begin position="161"/>
        <end position="174"/>
    </location>
</feature>
<feature type="region of interest" description="Disordered" evidence="1">
    <location>
        <begin position="22"/>
        <end position="41"/>
    </location>
</feature>
<reference evidence="2" key="2">
    <citation type="journal article" date="2023" name="IMA Fungus">
        <title>Comparative genomic study of the Penicillium genus elucidates a diverse pangenome and 15 lateral gene transfer events.</title>
        <authorList>
            <person name="Petersen C."/>
            <person name="Sorensen T."/>
            <person name="Nielsen M.R."/>
            <person name="Sondergaard T.E."/>
            <person name="Sorensen J.L."/>
            <person name="Fitzpatrick D.A."/>
            <person name="Frisvad J.C."/>
            <person name="Nielsen K.L."/>
        </authorList>
    </citation>
    <scope>NUCLEOTIDE SEQUENCE</scope>
    <source>
        <strain evidence="2">IBT 19713</strain>
    </source>
</reference>
<comment type="caution">
    <text evidence="2">The sequence shown here is derived from an EMBL/GenBank/DDBJ whole genome shotgun (WGS) entry which is preliminary data.</text>
</comment>
<feature type="compositionally biased region" description="Low complexity" evidence="1">
    <location>
        <begin position="71"/>
        <end position="85"/>
    </location>
</feature>
<sequence>MINPFKAMASFIKKIKRKRRLSSELHDRWGDPSISYPNDGSWNQWNQQAGFMANATIPHARDNERSRRHASPSTSPGSPDPTHTTAPFPTGYYNENIRRSDNSGTTRGLGITTPSRHGSHGSKAPTEPEDSCDEDEERDTLGDDPGESRIQRHYMTGDPRPSGRDEGAYSDRASKSPALSVTSRMRRSSTQSSATTSSVAGATSRRTSYTTAASSVSAPSLPPDTPRFAYSNMEKRAPRPKRREPDPVAMQQLVPSYDELYG</sequence>
<proteinExistence type="predicted"/>
<feature type="region of interest" description="Disordered" evidence="1">
    <location>
        <begin position="60"/>
        <end position="262"/>
    </location>
</feature>